<evidence type="ECO:0000256" key="10">
    <source>
        <dbReference type="ARBA" id="ARBA00023224"/>
    </source>
</evidence>
<keyword evidence="2" id="KW-1003">Cell membrane</keyword>
<dbReference type="GO" id="GO:0004930">
    <property type="term" value="F:G protein-coupled receptor activity"/>
    <property type="evidence" value="ECO:0007669"/>
    <property type="project" value="UniProtKB-KW"/>
</dbReference>
<dbReference type="Pfam" id="PF00001">
    <property type="entry name" value="7tm_1"/>
    <property type="match status" value="1"/>
</dbReference>
<feature type="domain" description="G-protein coupled receptors family 1 profile" evidence="14">
    <location>
        <begin position="55"/>
        <end position="427"/>
    </location>
</feature>
<dbReference type="OrthoDB" id="10010417at2759"/>
<keyword evidence="16" id="KW-1185">Reference proteome</keyword>
<feature type="transmembrane region" description="Helical" evidence="13">
    <location>
        <begin position="39"/>
        <end position="64"/>
    </location>
</feature>
<protein>
    <recommendedName>
        <fullName evidence="14">G-protein coupled receptors family 1 profile domain-containing protein</fullName>
    </recommendedName>
</protein>
<evidence type="ECO:0000256" key="3">
    <source>
        <dbReference type="ARBA" id="ARBA00022610"/>
    </source>
</evidence>
<dbReference type="GO" id="GO:0051378">
    <property type="term" value="F:serotonin binding"/>
    <property type="evidence" value="ECO:0007669"/>
    <property type="project" value="UniProtKB-ARBA"/>
</dbReference>
<name>A0A8C5F9B8_GADMO</name>
<comment type="similarity">
    <text evidence="11">Belongs to the G-protein coupled receptor 1 family.</text>
</comment>
<evidence type="ECO:0000256" key="1">
    <source>
        <dbReference type="ARBA" id="ARBA00004651"/>
    </source>
</evidence>
<dbReference type="GO" id="GO:0071875">
    <property type="term" value="P:adrenergic receptor signaling pathway"/>
    <property type="evidence" value="ECO:0007669"/>
    <property type="project" value="UniProtKB-ARBA"/>
</dbReference>
<dbReference type="GO" id="GO:0060158">
    <property type="term" value="P:phospholipase C-activating dopamine receptor signaling pathway"/>
    <property type="evidence" value="ECO:0007669"/>
    <property type="project" value="TreeGrafter"/>
</dbReference>
<dbReference type="OMA" id="TVHVTKV"/>
<evidence type="ECO:0000256" key="12">
    <source>
        <dbReference type="SAM" id="MobiDB-lite"/>
    </source>
</evidence>
<keyword evidence="8" id="KW-1015">Disulfide bond</keyword>
<feature type="transmembrane region" description="Helical" evidence="13">
    <location>
        <begin position="76"/>
        <end position="96"/>
    </location>
</feature>
<comment type="subcellular location">
    <subcellularLocation>
        <location evidence="1">Cell membrane</location>
        <topology evidence="1">Multi-pass membrane protein</topology>
    </subcellularLocation>
</comment>
<dbReference type="GO" id="GO:0007195">
    <property type="term" value="P:adenylate cyclase-inhibiting dopamine receptor signaling pathway"/>
    <property type="evidence" value="ECO:0007669"/>
    <property type="project" value="InterPro"/>
</dbReference>
<dbReference type="GO" id="GO:0045202">
    <property type="term" value="C:synapse"/>
    <property type="evidence" value="ECO:0007669"/>
    <property type="project" value="GOC"/>
</dbReference>
<dbReference type="SMART" id="SM01381">
    <property type="entry name" value="7TM_GPCR_Srsx"/>
    <property type="match status" value="1"/>
</dbReference>
<evidence type="ECO:0000256" key="2">
    <source>
        <dbReference type="ARBA" id="ARBA00022475"/>
    </source>
</evidence>
<dbReference type="PROSITE" id="PS00237">
    <property type="entry name" value="G_PROTEIN_RECEP_F1_1"/>
    <property type="match status" value="1"/>
</dbReference>
<evidence type="ECO:0000256" key="11">
    <source>
        <dbReference type="RuleBase" id="RU000688"/>
    </source>
</evidence>
<organism evidence="15 16">
    <name type="scientific">Gadus morhua</name>
    <name type="common">Atlantic cod</name>
    <dbReference type="NCBI Taxonomy" id="8049"/>
    <lineage>
        <taxon>Eukaryota</taxon>
        <taxon>Metazoa</taxon>
        <taxon>Chordata</taxon>
        <taxon>Craniata</taxon>
        <taxon>Vertebrata</taxon>
        <taxon>Euteleostomi</taxon>
        <taxon>Actinopterygii</taxon>
        <taxon>Neopterygii</taxon>
        <taxon>Teleostei</taxon>
        <taxon>Neoteleostei</taxon>
        <taxon>Acanthomorphata</taxon>
        <taxon>Zeiogadaria</taxon>
        <taxon>Gadariae</taxon>
        <taxon>Gadiformes</taxon>
        <taxon>Gadoidei</taxon>
        <taxon>Gadidae</taxon>
        <taxon>Gadus</taxon>
    </lineage>
</organism>
<dbReference type="PANTHER" id="PTHR24248:SF145">
    <property type="entry name" value="DOPAMINE RECEPTOR D4 RELATED SEQUENCE"/>
    <property type="match status" value="1"/>
</dbReference>
<dbReference type="CDD" id="cd15308">
    <property type="entry name" value="7tmA_D4_dopamine_R"/>
    <property type="match status" value="1"/>
</dbReference>
<dbReference type="GO" id="GO:0051967">
    <property type="term" value="P:negative regulation of synaptic transmission, glutamatergic"/>
    <property type="evidence" value="ECO:0007669"/>
    <property type="project" value="TreeGrafter"/>
</dbReference>
<gene>
    <name evidence="15" type="primary">drd4-rs</name>
</gene>
<dbReference type="PRINTS" id="PR00242">
    <property type="entry name" value="DOPAMINER"/>
</dbReference>
<keyword evidence="6 11" id="KW-0297">G-protein coupled receptor</keyword>
<keyword evidence="5 13" id="KW-1133">Transmembrane helix</keyword>
<evidence type="ECO:0000256" key="8">
    <source>
        <dbReference type="ARBA" id="ARBA00023157"/>
    </source>
</evidence>
<feature type="transmembrane region" description="Helical" evidence="13">
    <location>
        <begin position="374"/>
        <end position="394"/>
    </location>
</feature>
<dbReference type="Ensembl" id="ENSGMOT00000019059.2">
    <property type="protein sequence ID" value="ENSGMOP00000018603.2"/>
    <property type="gene ID" value="ENSGMOG00000017269.2"/>
</dbReference>
<evidence type="ECO:0000313" key="15">
    <source>
        <dbReference type="Ensembl" id="ENSGMOP00000018603.2"/>
    </source>
</evidence>
<dbReference type="GO" id="GO:0051481">
    <property type="term" value="P:negative regulation of cytosolic calcium ion concentration"/>
    <property type="evidence" value="ECO:0007669"/>
    <property type="project" value="TreeGrafter"/>
</dbReference>
<dbReference type="GO" id="GO:0014059">
    <property type="term" value="P:regulation of dopamine secretion"/>
    <property type="evidence" value="ECO:0007669"/>
    <property type="project" value="TreeGrafter"/>
</dbReference>
<evidence type="ECO:0000313" key="16">
    <source>
        <dbReference type="Proteomes" id="UP000694546"/>
    </source>
</evidence>
<dbReference type="GO" id="GO:0043266">
    <property type="term" value="P:regulation of potassium ion transport"/>
    <property type="evidence" value="ECO:0007669"/>
    <property type="project" value="TreeGrafter"/>
</dbReference>
<dbReference type="InterPro" id="IPR000929">
    <property type="entry name" value="Dopamine_rcpt"/>
</dbReference>
<dbReference type="InterPro" id="IPR017452">
    <property type="entry name" value="GPCR_Rhodpsn_7TM"/>
</dbReference>
<dbReference type="AlphaFoldDB" id="A0A8C5F9B8"/>
<dbReference type="GO" id="GO:0001591">
    <property type="term" value="F:dopamine neurotransmitter receptor activity, coupled via Gi/Go"/>
    <property type="evidence" value="ECO:0007669"/>
    <property type="project" value="TreeGrafter"/>
</dbReference>
<dbReference type="SUPFAM" id="SSF81321">
    <property type="entry name" value="Family A G protein-coupled receptor-like"/>
    <property type="match status" value="1"/>
</dbReference>
<keyword evidence="9 11" id="KW-0675">Receptor</keyword>
<dbReference type="GeneTree" id="ENSGT00940000160974"/>
<evidence type="ECO:0000256" key="4">
    <source>
        <dbReference type="ARBA" id="ARBA00022692"/>
    </source>
</evidence>
<evidence type="ECO:0000259" key="14">
    <source>
        <dbReference type="PROSITE" id="PS50262"/>
    </source>
</evidence>
<keyword evidence="3" id="KW-0085">Behavior</keyword>
<evidence type="ECO:0000256" key="13">
    <source>
        <dbReference type="SAM" id="Phobius"/>
    </source>
</evidence>
<keyword evidence="7 13" id="KW-0472">Membrane</keyword>
<accession>A0A8C5F9B8</accession>
<feature type="transmembrane region" description="Helical" evidence="13">
    <location>
        <begin position="156"/>
        <end position="176"/>
    </location>
</feature>
<feature type="compositionally biased region" description="Basic residues" evidence="12">
    <location>
        <begin position="351"/>
        <end position="360"/>
    </location>
</feature>
<dbReference type="Gene3D" id="1.20.1070.10">
    <property type="entry name" value="Rhodopsin 7-helix transmembrane proteins"/>
    <property type="match status" value="2"/>
</dbReference>
<keyword evidence="10 11" id="KW-0807">Transducer</keyword>
<dbReference type="InterPro" id="IPR000276">
    <property type="entry name" value="GPCR_Rhodpsn"/>
</dbReference>
<keyword evidence="4 11" id="KW-0812">Transmembrane</keyword>
<feature type="region of interest" description="Disordered" evidence="12">
    <location>
        <begin position="286"/>
        <end position="366"/>
    </location>
</feature>
<feature type="transmembrane region" description="Helical" evidence="13">
    <location>
        <begin position="196"/>
        <end position="220"/>
    </location>
</feature>
<dbReference type="PROSITE" id="PS50262">
    <property type="entry name" value="G_PROTEIN_RECEP_F1_2"/>
    <property type="match status" value="1"/>
</dbReference>
<dbReference type="GO" id="GO:0005886">
    <property type="term" value="C:plasma membrane"/>
    <property type="evidence" value="ECO:0007669"/>
    <property type="project" value="UniProtKB-SubCell"/>
</dbReference>
<feature type="transmembrane region" description="Helical" evidence="13">
    <location>
        <begin position="116"/>
        <end position="135"/>
    </location>
</feature>
<evidence type="ECO:0000256" key="6">
    <source>
        <dbReference type="ARBA" id="ARBA00023040"/>
    </source>
</evidence>
<dbReference type="InterPro" id="IPR002185">
    <property type="entry name" value="Dopamine_D4_rcpt"/>
</dbReference>
<evidence type="ECO:0000256" key="7">
    <source>
        <dbReference type="ARBA" id="ARBA00023136"/>
    </source>
</evidence>
<dbReference type="PRINTS" id="PR00237">
    <property type="entry name" value="GPCRRHODOPSN"/>
</dbReference>
<dbReference type="PRINTS" id="PR00569">
    <property type="entry name" value="DOPAMINED4R"/>
</dbReference>
<reference evidence="15" key="2">
    <citation type="submission" date="2025-09" db="UniProtKB">
        <authorList>
            <consortium name="Ensembl"/>
        </authorList>
    </citation>
    <scope>IDENTIFICATION</scope>
</reference>
<reference evidence="15" key="1">
    <citation type="submission" date="2025-08" db="UniProtKB">
        <authorList>
            <consortium name="Ensembl"/>
        </authorList>
    </citation>
    <scope>IDENTIFICATION</scope>
</reference>
<dbReference type="Proteomes" id="UP000694546">
    <property type="component" value="Chromosome 4"/>
</dbReference>
<evidence type="ECO:0000256" key="9">
    <source>
        <dbReference type="ARBA" id="ARBA00023170"/>
    </source>
</evidence>
<proteinExistence type="inferred from homology"/>
<sequence length="446" mass="48165">MATRQPDASPEELLFGAAIMENVTPGSTPEEPAERSYNYLALVLGVPLILIIILGNVLVCLSVLTERSLKTATNYFIISLSVADLLLAVLVLPLYVYTEFLGGIWTLSTYICDALMTMDVMLCTASILNLCAISVDRYIAVVVPLKYNRNQFSVRQLALITATWVLSLVVASPVIFGLNRVPGRDPSVCKLEDDHFVVYSSVCSFFVPCPVMLFLYYWMFRGLRRWSTGRSRSQVAHGGRQSLSLRLSSALRREKARGGGATAVAAGREKAVYLSPTSPSAISVVSTPLATPLGPPEGEGDGGQDCLTAAAESDPMTTQVDSGSDGDPVERAAGEAGGGGGRENGLAKAFGVKRSRRNSKSSRVSGRERKAMKVLPVVVGVFLACWTPFFVVHVTNVLCESCNIGPTLISVVTWLGYVNSAVNPIIYTAFNTEFRNVFHKLLCCRT</sequence>
<evidence type="ECO:0000256" key="5">
    <source>
        <dbReference type="ARBA" id="ARBA00022989"/>
    </source>
</evidence>
<dbReference type="FunFam" id="1.20.1070.10:FF:000523">
    <property type="entry name" value="5-hydroxytryptamine receptor 2B"/>
    <property type="match status" value="1"/>
</dbReference>
<dbReference type="PANTHER" id="PTHR24248">
    <property type="entry name" value="ADRENERGIC RECEPTOR-RELATED G-PROTEIN COUPLED RECEPTOR"/>
    <property type="match status" value="1"/>
</dbReference>